<keyword evidence="2" id="KW-1185">Reference proteome</keyword>
<dbReference type="Proteomes" id="UP000053660">
    <property type="component" value="Unassembled WGS sequence"/>
</dbReference>
<proteinExistence type="predicted"/>
<dbReference type="EMBL" id="KN549391">
    <property type="protein sequence ID" value="KHJ97841.1"/>
    <property type="molecule type" value="Genomic_DNA"/>
</dbReference>
<dbReference type="AlphaFoldDB" id="A0A0B1TP09"/>
<reference evidence="1 2" key="1">
    <citation type="submission" date="2014-03" db="EMBL/GenBank/DDBJ databases">
        <title>Draft genome of the hookworm Oesophagostomum dentatum.</title>
        <authorList>
            <person name="Mitreva M."/>
        </authorList>
    </citation>
    <scope>NUCLEOTIDE SEQUENCE [LARGE SCALE GENOMIC DNA]</scope>
    <source>
        <strain evidence="1 2">OD-Hann</strain>
    </source>
</reference>
<evidence type="ECO:0000313" key="1">
    <source>
        <dbReference type="EMBL" id="KHJ97841.1"/>
    </source>
</evidence>
<sequence>MVYMFGWLREDAPGHVQVLTREIPLEQNGWRAISVDAQSELWAIDMENRLVRHLSDVYVPEKFTPIDAPNPFELV</sequence>
<gene>
    <name evidence="1" type="ORF">OESDEN_02176</name>
</gene>
<protein>
    <submittedName>
        <fullName evidence="1">Uncharacterized protein</fullName>
    </submittedName>
</protein>
<name>A0A0B1TP09_OESDE</name>
<organism evidence="1 2">
    <name type="scientific">Oesophagostomum dentatum</name>
    <name type="common">Nodular worm</name>
    <dbReference type="NCBI Taxonomy" id="61180"/>
    <lineage>
        <taxon>Eukaryota</taxon>
        <taxon>Metazoa</taxon>
        <taxon>Ecdysozoa</taxon>
        <taxon>Nematoda</taxon>
        <taxon>Chromadorea</taxon>
        <taxon>Rhabditida</taxon>
        <taxon>Rhabditina</taxon>
        <taxon>Rhabditomorpha</taxon>
        <taxon>Strongyloidea</taxon>
        <taxon>Strongylidae</taxon>
        <taxon>Oesophagostomum</taxon>
    </lineage>
</organism>
<dbReference type="OrthoDB" id="9930272at2759"/>
<accession>A0A0B1TP09</accession>
<evidence type="ECO:0000313" key="2">
    <source>
        <dbReference type="Proteomes" id="UP000053660"/>
    </source>
</evidence>